<keyword evidence="7" id="KW-1133">Transmembrane helix</keyword>
<evidence type="ECO:0000313" key="13">
    <source>
        <dbReference type="EMBL" id="QRN54543.1"/>
    </source>
</evidence>
<comment type="similarity">
    <text evidence="9">Belongs to the GSP H family.</text>
</comment>
<protein>
    <recommendedName>
        <fullName evidence="2">Type II secretion system protein H</fullName>
    </recommendedName>
    <alternativeName>
        <fullName evidence="10">General secretion pathway protein H</fullName>
    </alternativeName>
</protein>
<dbReference type="InterPro" id="IPR045584">
    <property type="entry name" value="Pilin-like"/>
</dbReference>
<evidence type="ECO:0000256" key="11">
    <source>
        <dbReference type="SAM" id="SignalP"/>
    </source>
</evidence>
<keyword evidence="5" id="KW-0997">Cell inner membrane</keyword>
<sequence>MALIILAVLAAAAVPSFANMLDRQELNAAQNDYITAVLHARYLAVNDQVRIVFCPSSDGLTCNSNNAWSDGWLIGRDPSNKGQPDGVPLYVGGKYSRRLNIVGSGSRRSVRFQPDGTVGNSNQTLTICLRNDASRALSVVIARRGRVRGEVAKAADAARCAGTD</sequence>
<keyword evidence="14" id="KW-1185">Reference proteome</keyword>
<evidence type="ECO:0000259" key="12">
    <source>
        <dbReference type="Pfam" id="PF12019"/>
    </source>
</evidence>
<dbReference type="SUPFAM" id="SSF54523">
    <property type="entry name" value="Pili subunits"/>
    <property type="match status" value="1"/>
</dbReference>
<evidence type="ECO:0000256" key="6">
    <source>
        <dbReference type="ARBA" id="ARBA00022692"/>
    </source>
</evidence>
<organism evidence="13 14">
    <name type="scientific">Dyella caseinilytica</name>
    <dbReference type="NCBI Taxonomy" id="1849581"/>
    <lineage>
        <taxon>Bacteria</taxon>
        <taxon>Pseudomonadati</taxon>
        <taxon>Pseudomonadota</taxon>
        <taxon>Gammaproteobacteria</taxon>
        <taxon>Lysobacterales</taxon>
        <taxon>Rhodanobacteraceae</taxon>
        <taxon>Dyella</taxon>
    </lineage>
</organism>
<proteinExistence type="inferred from homology"/>
<feature type="domain" description="General secretion pathway GspH" evidence="12">
    <location>
        <begin position="31"/>
        <end position="144"/>
    </location>
</feature>
<evidence type="ECO:0000256" key="5">
    <source>
        <dbReference type="ARBA" id="ARBA00022519"/>
    </source>
</evidence>
<accession>A0ABX7GX77</accession>
<gene>
    <name evidence="13" type="ORF">ISN74_04020</name>
</gene>
<keyword evidence="4" id="KW-0488">Methylation</keyword>
<keyword evidence="3" id="KW-1003">Cell membrane</keyword>
<evidence type="ECO:0000256" key="1">
    <source>
        <dbReference type="ARBA" id="ARBA00004377"/>
    </source>
</evidence>
<evidence type="ECO:0000256" key="9">
    <source>
        <dbReference type="ARBA" id="ARBA00025772"/>
    </source>
</evidence>
<keyword evidence="8" id="KW-0472">Membrane</keyword>
<keyword evidence="11" id="KW-0732">Signal</keyword>
<dbReference type="Pfam" id="PF12019">
    <property type="entry name" value="GspH"/>
    <property type="match status" value="1"/>
</dbReference>
<evidence type="ECO:0000256" key="7">
    <source>
        <dbReference type="ARBA" id="ARBA00022989"/>
    </source>
</evidence>
<dbReference type="EMBL" id="CP064030">
    <property type="protein sequence ID" value="QRN54543.1"/>
    <property type="molecule type" value="Genomic_DNA"/>
</dbReference>
<dbReference type="Gene3D" id="3.55.40.10">
    <property type="entry name" value="minor pseudopilin epsh domain"/>
    <property type="match status" value="1"/>
</dbReference>
<comment type="subcellular location">
    <subcellularLocation>
        <location evidence="1">Cell inner membrane</location>
        <topology evidence="1">Single-pass membrane protein</topology>
    </subcellularLocation>
</comment>
<evidence type="ECO:0000256" key="8">
    <source>
        <dbReference type="ARBA" id="ARBA00023136"/>
    </source>
</evidence>
<evidence type="ECO:0000256" key="3">
    <source>
        <dbReference type="ARBA" id="ARBA00022475"/>
    </source>
</evidence>
<dbReference type="InterPro" id="IPR022346">
    <property type="entry name" value="T2SS_GspH"/>
</dbReference>
<feature type="chain" id="PRO_5045383763" description="Type II secretion system protein H" evidence="11">
    <location>
        <begin position="19"/>
        <end position="164"/>
    </location>
</feature>
<keyword evidence="6" id="KW-0812">Transmembrane</keyword>
<name>A0ABX7GX77_9GAMM</name>
<evidence type="ECO:0000256" key="4">
    <source>
        <dbReference type="ARBA" id="ARBA00022481"/>
    </source>
</evidence>
<feature type="signal peptide" evidence="11">
    <location>
        <begin position="1"/>
        <end position="18"/>
    </location>
</feature>
<evidence type="ECO:0000256" key="2">
    <source>
        <dbReference type="ARBA" id="ARBA00021549"/>
    </source>
</evidence>
<evidence type="ECO:0000256" key="10">
    <source>
        <dbReference type="ARBA" id="ARBA00030775"/>
    </source>
</evidence>
<reference evidence="13 14" key="1">
    <citation type="submission" date="2020-10" db="EMBL/GenBank/DDBJ databases">
        <title>Phylogeny of dyella-like bacteria.</title>
        <authorList>
            <person name="Fu J."/>
        </authorList>
    </citation>
    <scope>NUCLEOTIDE SEQUENCE [LARGE SCALE GENOMIC DNA]</scope>
    <source>
        <strain evidence="13 14">DHOB09</strain>
    </source>
</reference>
<dbReference type="Proteomes" id="UP000663181">
    <property type="component" value="Chromosome"/>
</dbReference>
<evidence type="ECO:0000313" key="14">
    <source>
        <dbReference type="Proteomes" id="UP000663181"/>
    </source>
</evidence>